<dbReference type="RefSeq" id="XP_031428081.1">
    <property type="nucleotide sequence ID" value="XM_031572221.2"/>
</dbReference>
<dbReference type="GeneID" id="116221494"/>
<organism evidence="2 3">
    <name type="scientific">Clupea harengus</name>
    <name type="common">Atlantic herring</name>
    <dbReference type="NCBI Taxonomy" id="7950"/>
    <lineage>
        <taxon>Eukaryota</taxon>
        <taxon>Metazoa</taxon>
        <taxon>Chordata</taxon>
        <taxon>Craniata</taxon>
        <taxon>Vertebrata</taxon>
        <taxon>Euteleostomi</taxon>
        <taxon>Actinopterygii</taxon>
        <taxon>Neopterygii</taxon>
        <taxon>Teleostei</taxon>
        <taxon>Clupei</taxon>
        <taxon>Clupeiformes</taxon>
        <taxon>Clupeoidei</taxon>
        <taxon>Clupeidae</taxon>
        <taxon>Clupea</taxon>
    </lineage>
</organism>
<evidence type="ECO:0000313" key="3">
    <source>
        <dbReference type="RefSeq" id="XP_031428081.1"/>
    </source>
</evidence>
<proteinExistence type="predicted"/>
<evidence type="ECO:0000313" key="2">
    <source>
        <dbReference type="Proteomes" id="UP000515152"/>
    </source>
</evidence>
<sequence length="174" mass="19698">MGLRAGLNRYLCESPLSWCLVKDREFMSSNDLMDMQRNSKEVSSSQCTTRTSRTKISLNMWRAMLKLTSLSLTAMGDTPYLLRCLWGMWLNPGRHQRPVLQLKLKMPKMRRLNRLVGNPNPSPVESITPASPCRPTTDDEHVPFLTESQMMDRVRARALQAGRVGRPGARGPGP</sequence>
<evidence type="ECO:0000256" key="1">
    <source>
        <dbReference type="SAM" id="MobiDB-lite"/>
    </source>
</evidence>
<gene>
    <name evidence="3" type="primary">LOC116221494</name>
</gene>
<feature type="region of interest" description="Disordered" evidence="1">
    <location>
        <begin position="115"/>
        <end position="136"/>
    </location>
</feature>
<dbReference type="Proteomes" id="UP000515152">
    <property type="component" value="Chromosome 8"/>
</dbReference>
<accession>A0A6P8FX57</accession>
<name>A0A6P8FX57_CLUHA</name>
<dbReference type="AlphaFoldDB" id="A0A6P8FX57"/>
<keyword evidence="2" id="KW-1185">Reference proteome</keyword>
<protein>
    <submittedName>
        <fullName evidence="3">Uncharacterized protein LOC116221494 isoform X3</fullName>
    </submittedName>
</protein>
<reference evidence="3" key="1">
    <citation type="submission" date="2025-08" db="UniProtKB">
        <authorList>
            <consortium name="RefSeq"/>
        </authorList>
    </citation>
    <scope>IDENTIFICATION</scope>
</reference>